<reference evidence="3 4" key="1">
    <citation type="submission" date="2015-07" db="EMBL/GenBank/DDBJ databases">
        <title>The genome of Dufourea novaeangliae.</title>
        <authorList>
            <person name="Pan H."/>
            <person name="Kapheim K."/>
        </authorList>
    </citation>
    <scope>NUCLEOTIDE SEQUENCE [LARGE SCALE GENOMIC DNA]</scope>
    <source>
        <strain evidence="3">0120121106</strain>
        <tissue evidence="3">Whole body</tissue>
    </source>
</reference>
<dbReference type="AlphaFoldDB" id="A0A154P090"/>
<keyword evidence="4" id="KW-1185">Reference proteome</keyword>
<feature type="region of interest" description="Disordered" evidence="1">
    <location>
        <begin position="349"/>
        <end position="455"/>
    </location>
</feature>
<evidence type="ECO:0000256" key="2">
    <source>
        <dbReference type="SAM" id="Phobius"/>
    </source>
</evidence>
<dbReference type="EMBL" id="KQ434786">
    <property type="protein sequence ID" value="KZC05252.1"/>
    <property type="molecule type" value="Genomic_DNA"/>
</dbReference>
<feature type="compositionally biased region" description="Acidic residues" evidence="1">
    <location>
        <begin position="50"/>
        <end position="59"/>
    </location>
</feature>
<feature type="compositionally biased region" description="Polar residues" evidence="1">
    <location>
        <begin position="351"/>
        <end position="364"/>
    </location>
</feature>
<dbReference type="Proteomes" id="UP000076502">
    <property type="component" value="Unassembled WGS sequence"/>
</dbReference>
<feature type="compositionally biased region" description="Polar residues" evidence="1">
    <location>
        <begin position="437"/>
        <end position="446"/>
    </location>
</feature>
<keyword evidence="2" id="KW-1133">Transmembrane helix</keyword>
<evidence type="ECO:0000313" key="4">
    <source>
        <dbReference type="Proteomes" id="UP000076502"/>
    </source>
</evidence>
<protein>
    <submittedName>
        <fullName evidence="3">Uncharacterized protein</fullName>
    </submittedName>
</protein>
<name>A0A154P090_DUFNO</name>
<gene>
    <name evidence="3" type="ORF">WN55_08859</name>
</gene>
<evidence type="ECO:0000313" key="3">
    <source>
        <dbReference type="EMBL" id="KZC05252.1"/>
    </source>
</evidence>
<keyword evidence="2" id="KW-0812">Transmembrane</keyword>
<sequence>MKRNVKISKKVICAGPSNMKGTPMFKPDTTIVCNLEEQDREMQKDQAYNESDEEYGSGDDIDKKVDDDEFVDIPDATSEPAKPVELETPAPTTVCSPDDCLVDNVSENDGDIILSEDEVPKKLEVKKVYKDALFSPDEGSGDELEGSGEGSGNVTIFDGWGKAGDVDETTDTEEESQSLGDKLLDTLFNVLLSTTKAPETKKDLNLEEEQFIDASVTKEADETTAVPEKANVDESVPVTGSTIKVDINATTIPPSDGVELLDGEPHDHSKTGKVKTDEEDLNDKLAEVSPAKQSKKGMGSYVVLAALLAILATLIVFAAYKGDFCRKKRKRGDVENGTDMKDMQKALLDTGNATQPKVVTNGTMENVPLVEDSIDHEETKRSDVHRTEMEVSRPSNGTLERVDPVKPPRRTNEPSSPDRDSLKNDSSPARTSPVDVTVNNGPSTDVNGPPLSPGAQRVKITLQENPDSVPRTPILITRTMVGENLVKAP</sequence>
<dbReference type="STRING" id="178035.A0A154P090"/>
<feature type="transmembrane region" description="Helical" evidence="2">
    <location>
        <begin position="301"/>
        <end position="320"/>
    </location>
</feature>
<proteinExistence type="predicted"/>
<dbReference type="OrthoDB" id="1741314at2759"/>
<feature type="region of interest" description="Disordered" evidence="1">
    <location>
        <begin position="36"/>
        <end position="99"/>
    </location>
</feature>
<feature type="compositionally biased region" description="Basic and acidic residues" evidence="1">
    <location>
        <begin position="400"/>
        <end position="423"/>
    </location>
</feature>
<accession>A0A154P090</accession>
<keyword evidence="2" id="KW-0472">Membrane</keyword>
<feature type="compositionally biased region" description="Basic and acidic residues" evidence="1">
    <location>
        <begin position="376"/>
        <end position="391"/>
    </location>
</feature>
<evidence type="ECO:0000256" key="1">
    <source>
        <dbReference type="SAM" id="MobiDB-lite"/>
    </source>
</evidence>
<feature type="region of interest" description="Disordered" evidence="1">
    <location>
        <begin position="254"/>
        <end position="279"/>
    </location>
</feature>
<organism evidence="3 4">
    <name type="scientific">Dufourea novaeangliae</name>
    <name type="common">Sweat bee</name>
    <dbReference type="NCBI Taxonomy" id="178035"/>
    <lineage>
        <taxon>Eukaryota</taxon>
        <taxon>Metazoa</taxon>
        <taxon>Ecdysozoa</taxon>
        <taxon>Arthropoda</taxon>
        <taxon>Hexapoda</taxon>
        <taxon>Insecta</taxon>
        <taxon>Pterygota</taxon>
        <taxon>Neoptera</taxon>
        <taxon>Endopterygota</taxon>
        <taxon>Hymenoptera</taxon>
        <taxon>Apocrita</taxon>
        <taxon>Aculeata</taxon>
        <taxon>Apoidea</taxon>
        <taxon>Anthophila</taxon>
        <taxon>Halictidae</taxon>
        <taxon>Rophitinae</taxon>
        <taxon>Dufourea</taxon>
    </lineage>
</organism>
<feature type="compositionally biased region" description="Basic and acidic residues" evidence="1">
    <location>
        <begin position="263"/>
        <end position="279"/>
    </location>
</feature>